<name>A0A1E5PSZ1_9ACTN</name>
<dbReference type="RefSeq" id="WP_069920842.1">
    <property type="nucleotide sequence ID" value="NZ_MEHK01000001.1"/>
</dbReference>
<dbReference type="InterPro" id="IPR029074">
    <property type="entry name" value="Imm49"/>
</dbReference>
<evidence type="ECO:0008006" key="3">
    <source>
        <dbReference type="Google" id="ProtNLM"/>
    </source>
</evidence>
<dbReference type="AlphaFoldDB" id="A0A1E5PSZ1"/>
<dbReference type="Pfam" id="PF15575">
    <property type="entry name" value="Imm49"/>
    <property type="match status" value="1"/>
</dbReference>
<sequence length="287" mass="31744">MTAAVGRHGAAGGPDDEDYAARMTTTAIEGIASLESFPGMLDALWSSVRLSVAARSAVDPDASGIDTWEAVVNAMQVGSTLFQVTGAADGTVECRIHHEIRRLPAIGPKQIANCPNWLDAFWFAVVCRDHKRMTALCEVPLETLRASGAAHDGYLYHWVAALQAYGTHRQADMVEELKQAFQQSHPDVVRIAPRDWLQQISYPPINLFYRFVKRDHDGFNDALVEALELHKAYWSHEDRDFDVSGLWAVGPLAMACFAYDGGFPVNVASEYLPIQLLNRAWLGEFPT</sequence>
<proteinExistence type="predicted"/>
<reference evidence="1 2" key="1">
    <citation type="submission" date="2016-08" db="EMBL/GenBank/DDBJ databases">
        <title>The complete genome of Streptomyces subrutilus 10-1-1.</title>
        <authorList>
            <person name="Chen X."/>
        </authorList>
    </citation>
    <scope>NUCLEOTIDE SEQUENCE [LARGE SCALE GENOMIC DNA]</scope>
    <source>
        <strain evidence="1 2">10-1-1</strain>
    </source>
</reference>
<evidence type="ECO:0000313" key="2">
    <source>
        <dbReference type="Proteomes" id="UP000095705"/>
    </source>
</evidence>
<organism evidence="1 2">
    <name type="scientific">Streptomyces subrutilus</name>
    <dbReference type="NCBI Taxonomy" id="36818"/>
    <lineage>
        <taxon>Bacteria</taxon>
        <taxon>Bacillati</taxon>
        <taxon>Actinomycetota</taxon>
        <taxon>Actinomycetes</taxon>
        <taxon>Kitasatosporales</taxon>
        <taxon>Streptomycetaceae</taxon>
        <taxon>Streptomyces</taxon>
    </lineage>
</organism>
<keyword evidence="2" id="KW-1185">Reference proteome</keyword>
<accession>A0A1E5PSZ1</accession>
<dbReference type="STRING" id="36818.BGK67_15665"/>
<evidence type="ECO:0000313" key="1">
    <source>
        <dbReference type="EMBL" id="OEJ32573.1"/>
    </source>
</evidence>
<dbReference type="Proteomes" id="UP000095705">
    <property type="component" value="Unassembled WGS sequence"/>
</dbReference>
<protein>
    <recommendedName>
        <fullName evidence="3">Immunity 49 family protein</fullName>
    </recommendedName>
</protein>
<comment type="caution">
    <text evidence="1">The sequence shown here is derived from an EMBL/GenBank/DDBJ whole genome shotgun (WGS) entry which is preliminary data.</text>
</comment>
<dbReference type="EMBL" id="MEHK01000001">
    <property type="protein sequence ID" value="OEJ32573.1"/>
    <property type="molecule type" value="Genomic_DNA"/>
</dbReference>
<dbReference type="OrthoDB" id="3476420at2"/>
<gene>
    <name evidence="1" type="ORF">BGK67_15665</name>
</gene>